<dbReference type="Proteomes" id="UP000271227">
    <property type="component" value="Unassembled WGS sequence"/>
</dbReference>
<dbReference type="InterPro" id="IPR042122">
    <property type="entry name" value="Ser_AcTrfase_N_sf"/>
</dbReference>
<keyword evidence="3" id="KW-0012">Acyltransferase</keyword>
<organism evidence="4 5">
    <name type="scientific">Eilatimonas milleporae</name>
    <dbReference type="NCBI Taxonomy" id="911205"/>
    <lineage>
        <taxon>Bacteria</taxon>
        <taxon>Pseudomonadati</taxon>
        <taxon>Pseudomonadota</taxon>
        <taxon>Alphaproteobacteria</taxon>
        <taxon>Kordiimonadales</taxon>
        <taxon>Kordiimonadaceae</taxon>
        <taxon>Eilatimonas</taxon>
    </lineage>
</organism>
<accession>A0A3M0C3C3</accession>
<dbReference type="GO" id="GO:0008652">
    <property type="term" value="P:amino acid biosynthetic process"/>
    <property type="evidence" value="ECO:0007669"/>
    <property type="project" value="UniProtKB-KW"/>
</dbReference>
<evidence type="ECO:0000313" key="4">
    <source>
        <dbReference type="EMBL" id="RMB02900.1"/>
    </source>
</evidence>
<evidence type="ECO:0000256" key="3">
    <source>
        <dbReference type="ARBA" id="ARBA00023315"/>
    </source>
</evidence>
<comment type="caution">
    <text evidence="4">The sequence shown here is derived from an EMBL/GenBank/DDBJ whole genome shotgun (WGS) entry which is preliminary data.</text>
</comment>
<evidence type="ECO:0000256" key="1">
    <source>
        <dbReference type="ARBA" id="ARBA00022605"/>
    </source>
</evidence>
<dbReference type="Gene3D" id="2.160.10.10">
    <property type="entry name" value="Hexapeptide repeat proteins"/>
    <property type="match status" value="1"/>
</dbReference>
<dbReference type="InterPro" id="IPR053376">
    <property type="entry name" value="Serine_acetyltransferase"/>
</dbReference>
<name>A0A3M0C3C3_9PROT</name>
<dbReference type="OrthoDB" id="9801456at2"/>
<dbReference type="InterPro" id="IPR011004">
    <property type="entry name" value="Trimer_LpxA-like_sf"/>
</dbReference>
<dbReference type="PANTHER" id="PTHR42811">
    <property type="entry name" value="SERINE ACETYLTRANSFERASE"/>
    <property type="match status" value="1"/>
</dbReference>
<dbReference type="InParanoid" id="A0A3M0C3C3"/>
<dbReference type="FunCoup" id="A0A3M0C3C3">
    <property type="interactions" value="415"/>
</dbReference>
<keyword evidence="5" id="KW-1185">Reference proteome</keyword>
<dbReference type="CDD" id="cd03354">
    <property type="entry name" value="LbH_SAT"/>
    <property type="match status" value="1"/>
</dbReference>
<keyword evidence="1" id="KW-0028">Amino-acid biosynthesis</keyword>
<reference evidence="4 5" key="1">
    <citation type="submission" date="2018-10" db="EMBL/GenBank/DDBJ databases">
        <title>Genomic Encyclopedia of Archaeal and Bacterial Type Strains, Phase II (KMG-II): from individual species to whole genera.</title>
        <authorList>
            <person name="Goeker M."/>
        </authorList>
    </citation>
    <scope>NUCLEOTIDE SEQUENCE [LARGE SCALE GENOMIC DNA]</scope>
    <source>
        <strain evidence="4 5">DSM 25217</strain>
    </source>
</reference>
<evidence type="ECO:0000313" key="5">
    <source>
        <dbReference type="Proteomes" id="UP000271227"/>
    </source>
</evidence>
<dbReference type="InterPro" id="IPR045304">
    <property type="entry name" value="LbH_SAT"/>
</dbReference>
<keyword evidence="2 4" id="KW-0808">Transferase</keyword>
<proteinExistence type="predicted"/>
<dbReference type="AlphaFoldDB" id="A0A3M0C3C3"/>
<dbReference type="NCBIfam" id="NF041874">
    <property type="entry name" value="EPS_EpsC"/>
    <property type="match status" value="1"/>
</dbReference>
<dbReference type="SUPFAM" id="SSF51161">
    <property type="entry name" value="Trimeric LpxA-like enzymes"/>
    <property type="match status" value="1"/>
</dbReference>
<sequence>MPGANVPVFSLTAGRLAAHHGRHGDLSGLCLDRVGTFLHETLALMFPHFCAAPRGESDLVHDLKAHSARLAVLLRPLTLPDGAGSREAVADAFVAGLPDIADACLLDGRALLEGDPAAESLEEVILSYPGFYAVAAYRIAHALIRLEVPLLPRLITEYAHQRTGIDIHPRARIGKSFFIDHGTGVVIGGTAVIGDNVKLYQGVTLGALRVDGADRTVKRHPTIEDNVVVYASATILGGDTVVGRDSVIGGNVWLTRSVPPRSRIMFRACDTEAVVPIDSREEA</sequence>
<dbReference type="Gene3D" id="1.10.3130.10">
    <property type="entry name" value="serine acetyltransferase, domain 1"/>
    <property type="match status" value="1"/>
</dbReference>
<dbReference type="EMBL" id="REFR01000014">
    <property type="protein sequence ID" value="RMB02900.1"/>
    <property type="molecule type" value="Genomic_DNA"/>
</dbReference>
<gene>
    <name evidence="4" type="ORF">BXY39_3253</name>
</gene>
<evidence type="ECO:0000256" key="2">
    <source>
        <dbReference type="ARBA" id="ARBA00022679"/>
    </source>
</evidence>
<dbReference type="GO" id="GO:0016746">
    <property type="term" value="F:acyltransferase activity"/>
    <property type="evidence" value="ECO:0007669"/>
    <property type="project" value="UniProtKB-KW"/>
</dbReference>
<protein>
    <submittedName>
        <fullName evidence="4">Serine O-acetyltransferase</fullName>
    </submittedName>
</protein>